<proteinExistence type="predicted"/>
<dbReference type="STRING" id="130081.M2XJY3"/>
<protein>
    <recommendedName>
        <fullName evidence="3">C2 NT-type domain-containing protein</fullName>
    </recommendedName>
</protein>
<dbReference type="eggNOG" id="ENOG502QRRN">
    <property type="taxonomic scope" value="Eukaryota"/>
</dbReference>
<evidence type="ECO:0000259" key="3">
    <source>
        <dbReference type="PROSITE" id="PS51840"/>
    </source>
</evidence>
<dbReference type="PANTHER" id="PTHR21456:SF1">
    <property type="entry name" value="C2 NT-TYPE DOMAIN-CONTAINING PROTEIN"/>
    <property type="match status" value="1"/>
</dbReference>
<dbReference type="PROSITE" id="PS51840">
    <property type="entry name" value="C2_NT"/>
    <property type="match status" value="1"/>
</dbReference>
<dbReference type="AlphaFoldDB" id="M2XJY3"/>
<dbReference type="PANTHER" id="PTHR21456">
    <property type="entry name" value="FAMILY WITH SEQUENCE SIMILARITY 102"/>
    <property type="match status" value="1"/>
</dbReference>
<dbReference type="InterPro" id="IPR019448">
    <property type="entry name" value="NT-C2"/>
</dbReference>
<evidence type="ECO:0000313" key="4">
    <source>
        <dbReference type="EMBL" id="EME30432.1"/>
    </source>
</evidence>
<dbReference type="Pfam" id="PF10358">
    <property type="entry name" value="NT-C2"/>
    <property type="match status" value="1"/>
</dbReference>
<keyword evidence="2" id="KW-0472">Membrane</keyword>
<gene>
    <name evidence="4" type="ORF">Gasu_23350</name>
</gene>
<dbReference type="GeneID" id="17089161"/>
<feature type="compositionally biased region" description="Polar residues" evidence="1">
    <location>
        <begin position="284"/>
        <end position="293"/>
    </location>
</feature>
<evidence type="ECO:0000313" key="5">
    <source>
        <dbReference type="Proteomes" id="UP000030680"/>
    </source>
</evidence>
<dbReference type="Proteomes" id="UP000030680">
    <property type="component" value="Unassembled WGS sequence"/>
</dbReference>
<accession>M2XJY3</accession>
<dbReference type="RefSeq" id="XP_005706952.1">
    <property type="nucleotide sequence ID" value="XM_005706895.1"/>
</dbReference>
<keyword evidence="2" id="KW-0812">Transmembrane</keyword>
<feature type="region of interest" description="Disordered" evidence="1">
    <location>
        <begin position="274"/>
        <end position="293"/>
    </location>
</feature>
<dbReference type="OrthoDB" id="3365224at2759"/>
<evidence type="ECO:0000256" key="2">
    <source>
        <dbReference type="SAM" id="Phobius"/>
    </source>
</evidence>
<keyword evidence="5" id="KW-1185">Reference proteome</keyword>
<dbReference type="EMBL" id="KB454500">
    <property type="protein sequence ID" value="EME30432.1"/>
    <property type="molecule type" value="Genomic_DNA"/>
</dbReference>
<feature type="transmembrane region" description="Helical" evidence="2">
    <location>
        <begin position="313"/>
        <end position="335"/>
    </location>
</feature>
<dbReference type="Gramene" id="EME30432">
    <property type="protein sequence ID" value="EME30432"/>
    <property type="gene ID" value="Gasu_23350"/>
</dbReference>
<organism evidence="4 5">
    <name type="scientific">Galdieria sulphuraria</name>
    <name type="common">Red alga</name>
    <dbReference type="NCBI Taxonomy" id="130081"/>
    <lineage>
        <taxon>Eukaryota</taxon>
        <taxon>Rhodophyta</taxon>
        <taxon>Bangiophyceae</taxon>
        <taxon>Galdieriales</taxon>
        <taxon>Galdieriaceae</taxon>
        <taxon>Galdieria</taxon>
    </lineage>
</organism>
<feature type="domain" description="C2 NT-type" evidence="3">
    <location>
        <begin position="1"/>
        <end position="139"/>
    </location>
</feature>
<reference evidence="5" key="1">
    <citation type="journal article" date="2013" name="Science">
        <title>Gene transfer from bacteria and archaea facilitated evolution of an extremophilic eukaryote.</title>
        <authorList>
            <person name="Schonknecht G."/>
            <person name="Chen W.H."/>
            <person name="Ternes C.M."/>
            <person name="Barbier G.G."/>
            <person name="Shrestha R.P."/>
            <person name="Stanke M."/>
            <person name="Brautigam A."/>
            <person name="Baker B.J."/>
            <person name="Banfield J.F."/>
            <person name="Garavito R.M."/>
            <person name="Carr K."/>
            <person name="Wilkerson C."/>
            <person name="Rensing S.A."/>
            <person name="Gagneul D."/>
            <person name="Dickenson N.E."/>
            <person name="Oesterhelt C."/>
            <person name="Lercher M.J."/>
            <person name="Weber A.P."/>
        </authorList>
    </citation>
    <scope>NUCLEOTIDE SEQUENCE [LARGE SCALE GENOMIC DNA]</scope>
    <source>
        <strain evidence="5">074W</strain>
    </source>
</reference>
<evidence type="ECO:0000256" key="1">
    <source>
        <dbReference type="SAM" id="MobiDB-lite"/>
    </source>
</evidence>
<dbReference type="KEGG" id="gsl:Gasu_23350"/>
<name>M2XJY3_GALSU</name>
<sequence length="336" mass="38292">MLATKRQARDFQVTLVLEELRQFPLSHGTIFAKWKLQPQVADPHFGFTKRTQVVRNTVIWNDRFTFSVKLGAAGERGEELRSCGLRISIREEKNIGHIRHGIIELDLAEYAGLPTVRKNFLLQESRTNAVLSLSLTLRQTSGDPTFKRPFKSVKVTLPSSSDTQNSSVNELQSNPDIEEIHVKKTDKEWVEVESTLVDSSTAEKNFFYILENNTENSLFSYAKNISENMEQLEWELEEEIPAHIRATRIDAEALIEKIIRDVIPKKAYEVEEMNSSKLRENKSSKATNDMDNTGNQGHDLDIGLLKKTRDSGILYSGLFYFCVFRLFLGALYTGIG</sequence>
<dbReference type="InterPro" id="IPR039931">
    <property type="entry name" value="EEIG1/2-like"/>
</dbReference>
<keyword evidence="2" id="KW-1133">Transmembrane helix</keyword>